<sequence>MKINFLQPETSFDDHGMHESNQRRELIKQSIHENFDSGSSLYPVEEVSIGKPVALLM</sequence>
<gene>
    <name evidence="2" type="ORF">ISP15_04555</name>
</gene>
<organism evidence="2 3">
    <name type="scientific">Dyella jejuensis</name>
    <dbReference type="NCBI Taxonomy" id="1432009"/>
    <lineage>
        <taxon>Bacteria</taxon>
        <taxon>Pseudomonadati</taxon>
        <taxon>Pseudomonadota</taxon>
        <taxon>Gammaproteobacteria</taxon>
        <taxon>Lysobacterales</taxon>
        <taxon>Rhodanobacteraceae</taxon>
        <taxon>Dyella</taxon>
    </lineage>
</organism>
<feature type="region of interest" description="Disordered" evidence="1">
    <location>
        <begin position="1"/>
        <end position="21"/>
    </location>
</feature>
<evidence type="ECO:0000256" key="1">
    <source>
        <dbReference type="SAM" id="MobiDB-lite"/>
    </source>
</evidence>
<feature type="compositionally biased region" description="Basic and acidic residues" evidence="1">
    <location>
        <begin position="12"/>
        <end position="21"/>
    </location>
</feature>
<evidence type="ECO:0000313" key="2">
    <source>
        <dbReference type="EMBL" id="MFK2899598.1"/>
    </source>
</evidence>
<proteinExistence type="predicted"/>
<dbReference type="EMBL" id="JADIKJ010000003">
    <property type="protein sequence ID" value="MFK2899598.1"/>
    <property type="molecule type" value="Genomic_DNA"/>
</dbReference>
<evidence type="ECO:0000313" key="3">
    <source>
        <dbReference type="Proteomes" id="UP001620461"/>
    </source>
</evidence>
<reference evidence="2 3" key="1">
    <citation type="submission" date="2020-10" db="EMBL/GenBank/DDBJ databases">
        <title>Phylogeny of dyella-like bacteria.</title>
        <authorList>
            <person name="Fu J."/>
        </authorList>
    </citation>
    <scope>NUCLEOTIDE SEQUENCE [LARGE SCALE GENOMIC DNA]</scope>
    <source>
        <strain evidence="2 3">JP1</strain>
    </source>
</reference>
<keyword evidence="3" id="KW-1185">Reference proteome</keyword>
<comment type="caution">
    <text evidence="2">The sequence shown here is derived from an EMBL/GenBank/DDBJ whole genome shotgun (WGS) entry which is preliminary data.</text>
</comment>
<protein>
    <submittedName>
        <fullName evidence="2">Uncharacterized protein</fullName>
    </submittedName>
</protein>
<name>A0ABW8JET2_9GAMM</name>
<accession>A0ABW8JET2</accession>
<dbReference type="Proteomes" id="UP001620461">
    <property type="component" value="Unassembled WGS sequence"/>
</dbReference>